<evidence type="ECO:0000256" key="8">
    <source>
        <dbReference type="ARBA" id="ARBA00022840"/>
    </source>
</evidence>
<name>B8LNX1_PICSI</name>
<evidence type="ECO:0000256" key="4">
    <source>
        <dbReference type="ARBA" id="ARBA00022605"/>
    </source>
</evidence>
<protein>
    <recommendedName>
        <fullName evidence="2">acetylglutamate kinase</fullName>
        <ecNumber evidence="2">2.7.2.8</ecNumber>
    </recommendedName>
</protein>
<dbReference type="InterPro" id="IPR041727">
    <property type="entry name" value="NAGK-C"/>
</dbReference>
<dbReference type="CDD" id="cd04250">
    <property type="entry name" value="AAK_NAGK-C"/>
    <property type="match status" value="1"/>
</dbReference>
<dbReference type="HAMAP" id="MF_00082">
    <property type="entry name" value="ArgB"/>
    <property type="match status" value="1"/>
</dbReference>
<dbReference type="SUPFAM" id="SSF53633">
    <property type="entry name" value="Carbamate kinase-like"/>
    <property type="match status" value="1"/>
</dbReference>
<dbReference type="PANTHER" id="PTHR23342">
    <property type="entry name" value="N-ACETYLGLUTAMATE SYNTHASE"/>
    <property type="match status" value="1"/>
</dbReference>
<proteinExistence type="evidence at transcript level"/>
<keyword evidence="3" id="KW-0055">Arginine biosynthesis</keyword>
<dbReference type="InterPro" id="IPR004662">
    <property type="entry name" value="AcgluKinase_fam"/>
</dbReference>
<dbReference type="OMA" id="EGLYEDW"/>
<dbReference type="Gene3D" id="3.40.1160.10">
    <property type="entry name" value="Acetylglutamate kinase-like"/>
    <property type="match status" value="1"/>
</dbReference>
<accession>B8LNX1</accession>
<dbReference type="InterPro" id="IPR001048">
    <property type="entry name" value="Asp/Glu/Uridylate_kinase"/>
</dbReference>
<evidence type="ECO:0000256" key="5">
    <source>
        <dbReference type="ARBA" id="ARBA00022679"/>
    </source>
</evidence>
<keyword evidence="5" id="KW-0808">Transferase</keyword>
<evidence type="ECO:0000256" key="6">
    <source>
        <dbReference type="ARBA" id="ARBA00022741"/>
    </source>
</evidence>
<reference evidence="10" key="1">
    <citation type="submission" date="2007-06" db="EMBL/GenBank/DDBJ databases">
        <title>Full length cDNA sequences from Sitka Spruce (Picea sitchensis).</title>
        <authorList>
            <person name="Ralph S.G."/>
            <person name="Chun H.E."/>
            <person name="Liao N."/>
            <person name="Ali J."/>
            <person name="Reid K."/>
            <person name="Kolosova N."/>
            <person name="Cooper N."/>
            <person name="Cullis C."/>
            <person name="Jancsik S."/>
            <person name="Moore R."/>
            <person name="Mayo M."/>
            <person name="Wagner S."/>
            <person name="Holt R.A."/>
            <person name="Jones S.J.M."/>
            <person name="Marra M.A."/>
            <person name="Ritland C.E."/>
            <person name="Ritland K."/>
            <person name="Bohlmann J."/>
        </authorList>
    </citation>
    <scope>NUCLEOTIDE SEQUENCE</scope>
    <source>
        <tissue evidence="10">Green portion of the leader tissue</tissue>
    </source>
</reference>
<evidence type="ECO:0000256" key="1">
    <source>
        <dbReference type="ARBA" id="ARBA00004828"/>
    </source>
</evidence>
<dbReference type="GO" id="GO:0003991">
    <property type="term" value="F:acetylglutamate kinase activity"/>
    <property type="evidence" value="ECO:0007669"/>
    <property type="project" value="UniProtKB-EC"/>
</dbReference>
<dbReference type="InterPro" id="IPR037528">
    <property type="entry name" value="ArgB"/>
</dbReference>
<evidence type="ECO:0000256" key="7">
    <source>
        <dbReference type="ARBA" id="ARBA00022777"/>
    </source>
</evidence>
<comment type="pathway">
    <text evidence="1">Amino-acid biosynthesis; L-arginine biosynthesis; N(2)-acetyl-L-ornithine from L-glutamate: step 2/4.</text>
</comment>
<dbReference type="GO" id="GO:0006526">
    <property type="term" value="P:L-arginine biosynthetic process"/>
    <property type="evidence" value="ECO:0007669"/>
    <property type="project" value="UniProtKB-KW"/>
</dbReference>
<dbReference type="Pfam" id="PF00696">
    <property type="entry name" value="AA_kinase"/>
    <property type="match status" value="1"/>
</dbReference>
<evidence type="ECO:0000313" key="10">
    <source>
        <dbReference type="EMBL" id="ABR17351.1"/>
    </source>
</evidence>
<dbReference type="GO" id="GO:0009534">
    <property type="term" value="C:chloroplast thylakoid"/>
    <property type="evidence" value="ECO:0007669"/>
    <property type="project" value="TreeGrafter"/>
</dbReference>
<keyword evidence="4" id="KW-0028">Amino-acid biosynthesis</keyword>
<keyword evidence="6" id="KW-0547">Nucleotide-binding</keyword>
<sequence length="352" mass="37101">MQAASMLNPSFVGGFFESVSSSYSLKFPQVSWVLGSTLGNPDERQKRLPIRVSRKSRGTQVVTCSVATTKYTGQERVDILAEALPFIQKFQGKTVVVKYGGAAMKDENLKDGVIKDLVLLSCVGLRPVFVHGGGPEINEWLGKVGIKPQFKNGLRVTDAATMEVVEMVLVGKVNKSLVSLINRAGGNAVGLCGKDGKLITARPQGVDLGFVGEVASINTSILKAIVENGSIPVIASVAADENGQAYNINADTAAGEIAASLGAEKLILLTDVAGLLLDRENPESLVKEVDMKGVKKLVQQGTVSGGMIPKVNCCIRSLAQGVHTASIIDGRLPHSLLFEILTDKGAGTMITG</sequence>
<dbReference type="PANTHER" id="PTHR23342:SF0">
    <property type="entry name" value="N-ACETYLGLUTAMATE SYNTHASE, MITOCHONDRIAL"/>
    <property type="match status" value="1"/>
</dbReference>
<dbReference type="FunFam" id="3.40.1160.10:FF:000004">
    <property type="entry name" value="Acetylglutamate kinase"/>
    <property type="match status" value="1"/>
</dbReference>
<keyword evidence="8" id="KW-0067">ATP-binding</keyword>
<organism evidence="10">
    <name type="scientific">Picea sitchensis</name>
    <name type="common">Sitka spruce</name>
    <name type="synonym">Pinus sitchensis</name>
    <dbReference type="NCBI Taxonomy" id="3332"/>
    <lineage>
        <taxon>Eukaryota</taxon>
        <taxon>Viridiplantae</taxon>
        <taxon>Streptophyta</taxon>
        <taxon>Embryophyta</taxon>
        <taxon>Tracheophyta</taxon>
        <taxon>Spermatophyta</taxon>
        <taxon>Pinopsida</taxon>
        <taxon>Pinidae</taxon>
        <taxon>Conifers I</taxon>
        <taxon>Pinales</taxon>
        <taxon>Pinaceae</taxon>
        <taxon>Picea</taxon>
    </lineage>
</organism>
<dbReference type="InterPro" id="IPR036393">
    <property type="entry name" value="AceGlu_kinase-like_sf"/>
</dbReference>
<keyword evidence="7" id="KW-0418">Kinase</keyword>
<dbReference type="NCBIfam" id="TIGR00761">
    <property type="entry name" value="argB"/>
    <property type="match status" value="1"/>
</dbReference>
<dbReference type="EC" id="2.7.2.8" evidence="2"/>
<dbReference type="GO" id="GO:0005524">
    <property type="term" value="F:ATP binding"/>
    <property type="evidence" value="ECO:0007669"/>
    <property type="project" value="UniProtKB-KW"/>
</dbReference>
<dbReference type="EMBL" id="EF677531">
    <property type="protein sequence ID" value="ABR17351.1"/>
    <property type="molecule type" value="mRNA"/>
</dbReference>
<evidence type="ECO:0000259" key="9">
    <source>
        <dbReference type="Pfam" id="PF00696"/>
    </source>
</evidence>
<dbReference type="AlphaFoldDB" id="B8LNX1"/>
<evidence type="ECO:0000256" key="2">
    <source>
        <dbReference type="ARBA" id="ARBA00013065"/>
    </source>
</evidence>
<evidence type="ECO:0000256" key="3">
    <source>
        <dbReference type="ARBA" id="ARBA00022571"/>
    </source>
</evidence>
<feature type="domain" description="Aspartate/glutamate/uridylate kinase" evidence="9">
    <location>
        <begin position="93"/>
        <end position="329"/>
    </location>
</feature>